<comment type="caution">
    <text evidence="2">The sequence shown here is derived from an EMBL/GenBank/DDBJ whole genome shotgun (WGS) entry which is preliminary data.</text>
</comment>
<keyword evidence="1" id="KW-0472">Membrane</keyword>
<dbReference type="RefSeq" id="WP_152894121.1">
    <property type="nucleotide sequence ID" value="NZ_VJZD01000224.1"/>
</dbReference>
<accession>A0A5N8VMI2</accession>
<sequence length="180" mass="19856">MVPTGSLTPSRLRRLPPDGDRHWHSGVRYAVGCALALCGLTFLLDWGAGTLTPARALLWPALSAVLLLALLPQRVTAGRCWLAVRGPLRRHLVRTDALTEVRQCPGLSASLVLRDVFGHRVELDPRVLAANPLLWHDLDTGARRSLERGTLREGAEVLERLRREIDDETARAVLERSGIS</sequence>
<gene>
    <name evidence="2" type="ORF">FNH09_36185</name>
</gene>
<feature type="transmembrane region" description="Helical" evidence="1">
    <location>
        <begin position="26"/>
        <end position="44"/>
    </location>
</feature>
<proteinExistence type="predicted"/>
<keyword evidence="3" id="KW-1185">Reference proteome</keyword>
<dbReference type="Proteomes" id="UP000325849">
    <property type="component" value="Unassembled WGS sequence"/>
</dbReference>
<keyword evidence="1" id="KW-1133">Transmembrane helix</keyword>
<evidence type="ECO:0000313" key="3">
    <source>
        <dbReference type="Proteomes" id="UP000325849"/>
    </source>
</evidence>
<dbReference type="EMBL" id="VJZD01000224">
    <property type="protein sequence ID" value="MPY36471.1"/>
    <property type="molecule type" value="Genomic_DNA"/>
</dbReference>
<name>A0A5N8VMI2_9ACTN</name>
<keyword evidence="1" id="KW-0812">Transmembrane</keyword>
<evidence type="ECO:0000256" key="1">
    <source>
        <dbReference type="SAM" id="Phobius"/>
    </source>
</evidence>
<dbReference type="OrthoDB" id="4333532at2"/>
<reference evidence="2 3" key="1">
    <citation type="submission" date="2019-07" db="EMBL/GenBank/DDBJ databases">
        <title>New species of Amycolatopsis and Streptomyces.</title>
        <authorList>
            <person name="Duangmal K."/>
            <person name="Teo W.F.A."/>
            <person name="Lipun K."/>
        </authorList>
    </citation>
    <scope>NUCLEOTIDE SEQUENCE [LARGE SCALE GENOMIC DNA]</scope>
    <source>
        <strain evidence="2 3">NBRC 109810</strain>
    </source>
</reference>
<evidence type="ECO:0000313" key="2">
    <source>
        <dbReference type="EMBL" id="MPY36471.1"/>
    </source>
</evidence>
<feature type="transmembrane region" description="Helical" evidence="1">
    <location>
        <begin position="56"/>
        <end position="75"/>
    </location>
</feature>
<dbReference type="AlphaFoldDB" id="A0A5N8VMI2"/>
<organism evidence="2 3">
    <name type="scientific">Streptomyces adustus</name>
    <dbReference type="NCBI Taxonomy" id="1609272"/>
    <lineage>
        <taxon>Bacteria</taxon>
        <taxon>Bacillati</taxon>
        <taxon>Actinomycetota</taxon>
        <taxon>Actinomycetes</taxon>
        <taxon>Kitasatosporales</taxon>
        <taxon>Streptomycetaceae</taxon>
        <taxon>Streptomyces</taxon>
    </lineage>
</organism>
<protein>
    <submittedName>
        <fullName evidence="2">Uncharacterized protein</fullName>
    </submittedName>
</protein>